<reference evidence="1" key="1">
    <citation type="submission" date="2018-10" db="EMBL/GenBank/DDBJ databases">
        <title>Hidden diversity of soil giant viruses.</title>
        <authorList>
            <person name="Schulz F."/>
            <person name="Alteio L."/>
            <person name="Goudeau D."/>
            <person name="Ryan E.M."/>
            <person name="Malmstrom R.R."/>
            <person name="Blanchard J."/>
            <person name="Woyke T."/>
        </authorList>
    </citation>
    <scope>NUCLEOTIDE SEQUENCE</scope>
    <source>
        <strain evidence="1">SAV1</strain>
    </source>
</reference>
<name>A0A3G5ADS8_9VIRU</name>
<sequence>MIKTEKQKNKKDENLIIYLISSQQRIKQSEYKIGCYTGNINGLISRYRTYLIKPILLFYCVVKTDPKKIEYKILQKFNTKRLPYESGRFSEWVKMDFNILKESTMKIINSCESVNKTEYISYRELNNEEKTNEKIIKELLNVSNLDTIKDPIIKHLVENEKKINKCMRSIMLYYKDIDMYYYNHKINTYVHHCLEIKKNKKRLLMIIKIIKWLEKFLNTKRFEIVDMKEKDTEKIKKEMLKELNLFQWLSLRTTEIKRKEEIIARIEKINSQDRLKKFYIDIINNFDNLYSYQNKRKTKKRITVYYNFTINEEKIEKHWKIINYLKLDLNDLNNPL</sequence>
<proteinExistence type="predicted"/>
<dbReference type="Pfam" id="PF13455">
    <property type="entry name" value="MUG113"/>
    <property type="match status" value="1"/>
</dbReference>
<dbReference type="EMBL" id="MK072447">
    <property type="protein sequence ID" value="AYV85330.1"/>
    <property type="molecule type" value="Genomic_DNA"/>
</dbReference>
<protein>
    <submittedName>
        <fullName evidence="1">T5orf172 domain-containing protein</fullName>
    </submittedName>
</protein>
<organism evidence="1">
    <name type="scientific">Satyrvirus sp</name>
    <dbReference type="NCBI Taxonomy" id="2487771"/>
    <lineage>
        <taxon>Viruses</taxon>
        <taxon>Varidnaviria</taxon>
        <taxon>Bamfordvirae</taxon>
        <taxon>Nucleocytoviricota</taxon>
        <taxon>Megaviricetes</taxon>
        <taxon>Imitervirales</taxon>
        <taxon>Mimiviridae</taxon>
        <taxon>Megamimivirinae</taxon>
    </lineage>
</organism>
<gene>
    <name evidence="1" type="ORF">Satyrvirus11_12</name>
</gene>
<accession>A0A3G5ADS8</accession>
<evidence type="ECO:0000313" key="1">
    <source>
        <dbReference type="EMBL" id="AYV85330.1"/>
    </source>
</evidence>